<evidence type="ECO:0000256" key="2">
    <source>
        <dbReference type="ARBA" id="ARBA00009677"/>
    </source>
</evidence>
<dbReference type="InterPro" id="IPR011491">
    <property type="entry name" value="FlgE_D2"/>
</dbReference>
<feature type="domain" description="Flagellar hook protein FlgE D2" evidence="8">
    <location>
        <begin position="168"/>
        <end position="245"/>
    </location>
</feature>
<keyword evidence="10" id="KW-0282">Flagellum</keyword>
<dbReference type="Gene3D" id="2.60.98.20">
    <property type="entry name" value="Flagellar hook protein FlgE"/>
    <property type="match status" value="1"/>
</dbReference>
<dbReference type="Pfam" id="PF06429">
    <property type="entry name" value="Flg_bbr_C"/>
    <property type="match status" value="1"/>
</dbReference>
<evidence type="ECO:0000259" key="6">
    <source>
        <dbReference type="Pfam" id="PF00460"/>
    </source>
</evidence>
<dbReference type="InterPro" id="IPR053967">
    <property type="entry name" value="LlgE_F_G-like_D1"/>
</dbReference>
<evidence type="ECO:0000259" key="9">
    <source>
        <dbReference type="Pfam" id="PF22692"/>
    </source>
</evidence>
<feature type="domain" description="Flagellar basal body rod protein N-terminal" evidence="6">
    <location>
        <begin position="6"/>
        <end position="33"/>
    </location>
</feature>
<dbReference type="AlphaFoldDB" id="S6B4J0"/>
<dbReference type="PANTHER" id="PTHR30435:SF1">
    <property type="entry name" value="FLAGELLAR HOOK PROTEIN FLGE"/>
    <property type="match status" value="1"/>
</dbReference>
<protein>
    <recommendedName>
        <fullName evidence="3 5">Flagellar hook protein FlgE</fullName>
    </recommendedName>
</protein>
<dbReference type="KEGG" id="sdr:SCD_n01701"/>
<dbReference type="InterPro" id="IPR020013">
    <property type="entry name" value="Flagellar_FlgE/F/G"/>
</dbReference>
<comment type="similarity">
    <text evidence="2 5">Belongs to the flagella basal body rod proteins family.</text>
</comment>
<reference evidence="10 11" key="1">
    <citation type="journal article" date="2012" name="Appl. Environ. Microbiol.">
        <title>Draft genome sequence of a psychrotolerant sulfur-oxidizing bacterium, Sulfuricella denitrificans skB26, and proteomic insights into cold adaptation.</title>
        <authorList>
            <person name="Watanabe T."/>
            <person name="Kojima H."/>
            <person name="Fukui M."/>
        </authorList>
    </citation>
    <scope>NUCLEOTIDE SEQUENCE [LARGE SCALE GENOMIC DNA]</scope>
    <source>
        <strain evidence="11">skB26</strain>
    </source>
</reference>
<dbReference type="eggNOG" id="COG1749">
    <property type="taxonomic scope" value="Bacteria"/>
</dbReference>
<dbReference type="InterPro" id="IPR037925">
    <property type="entry name" value="FlgE/F/G-like"/>
</dbReference>
<keyword evidence="11" id="KW-1185">Reference proteome</keyword>
<dbReference type="EMBL" id="AP013066">
    <property type="protein sequence ID" value="BAN35522.1"/>
    <property type="molecule type" value="Genomic_DNA"/>
</dbReference>
<dbReference type="STRING" id="1163617.SCD_n01701"/>
<dbReference type="GO" id="GO:0071978">
    <property type="term" value="P:bacterial-type flagellum-dependent swarming motility"/>
    <property type="evidence" value="ECO:0007669"/>
    <property type="project" value="TreeGrafter"/>
</dbReference>
<gene>
    <name evidence="10" type="ORF">SCD_n01701</name>
</gene>
<dbReference type="RefSeq" id="WP_009205521.1">
    <property type="nucleotide sequence ID" value="NC_022357.1"/>
</dbReference>
<keyword evidence="10" id="KW-0969">Cilium</keyword>
<dbReference type="SUPFAM" id="SSF117143">
    <property type="entry name" value="Flagellar hook protein flgE"/>
    <property type="match status" value="2"/>
</dbReference>
<dbReference type="GO" id="GO:0009424">
    <property type="term" value="C:bacterial-type flagellum hook"/>
    <property type="evidence" value="ECO:0007669"/>
    <property type="project" value="TreeGrafter"/>
</dbReference>
<dbReference type="GO" id="GO:0009425">
    <property type="term" value="C:bacterial-type flagellum basal body"/>
    <property type="evidence" value="ECO:0007669"/>
    <property type="project" value="UniProtKB-SubCell"/>
</dbReference>
<keyword evidence="4 5" id="KW-0975">Bacterial flagellum</keyword>
<comment type="subcellular location">
    <subcellularLocation>
        <location evidence="1 5">Bacterial flagellum basal body</location>
    </subcellularLocation>
</comment>
<dbReference type="Pfam" id="PF07559">
    <property type="entry name" value="FlgE_D2"/>
    <property type="match status" value="2"/>
</dbReference>
<dbReference type="InterPro" id="IPR037058">
    <property type="entry name" value="Falgellar_hook_FlgE_sf"/>
</dbReference>
<feature type="domain" description="Flagellar basal-body/hook protein C-terminal" evidence="7">
    <location>
        <begin position="503"/>
        <end position="548"/>
    </location>
</feature>
<dbReference type="PANTHER" id="PTHR30435">
    <property type="entry name" value="FLAGELLAR PROTEIN"/>
    <property type="match status" value="1"/>
</dbReference>
<proteinExistence type="inferred from homology"/>
<comment type="function">
    <text evidence="5">A flexible structure which links the flagellar filament to the drive apparatus in the basal body.</text>
</comment>
<name>S6B4J0_SULDS</name>
<organism evidence="10 11">
    <name type="scientific">Sulfuricella denitrificans (strain DSM 22764 / NBRC 105220 / skB26)</name>
    <dbReference type="NCBI Taxonomy" id="1163617"/>
    <lineage>
        <taxon>Bacteria</taxon>
        <taxon>Pseudomonadati</taxon>
        <taxon>Pseudomonadota</taxon>
        <taxon>Betaproteobacteria</taxon>
        <taxon>Nitrosomonadales</taxon>
        <taxon>Sulfuricellaceae</taxon>
        <taxon>Sulfuricella</taxon>
    </lineage>
</organism>
<keyword evidence="10" id="KW-0966">Cell projection</keyword>
<evidence type="ECO:0000256" key="1">
    <source>
        <dbReference type="ARBA" id="ARBA00004117"/>
    </source>
</evidence>
<feature type="domain" description="Flagellar hook protein FlgE/F/G-like D1" evidence="9">
    <location>
        <begin position="83"/>
        <end position="141"/>
    </location>
</feature>
<dbReference type="HOGENOM" id="CLU_013687_2_0_4"/>
<evidence type="ECO:0000313" key="10">
    <source>
        <dbReference type="EMBL" id="BAN35522.1"/>
    </source>
</evidence>
<dbReference type="GO" id="GO:0005829">
    <property type="term" value="C:cytosol"/>
    <property type="evidence" value="ECO:0007669"/>
    <property type="project" value="TreeGrafter"/>
</dbReference>
<accession>S6B4J0</accession>
<feature type="domain" description="Flagellar hook protein FlgE D2" evidence="8">
    <location>
        <begin position="353"/>
        <end position="430"/>
    </location>
</feature>
<evidence type="ECO:0000313" key="11">
    <source>
        <dbReference type="Proteomes" id="UP000015559"/>
    </source>
</evidence>
<dbReference type="OrthoDB" id="8578401at2"/>
<evidence type="ECO:0000256" key="4">
    <source>
        <dbReference type="ARBA" id="ARBA00023143"/>
    </source>
</evidence>
<dbReference type="NCBIfam" id="TIGR03506">
    <property type="entry name" value="FlgEFG_subfam"/>
    <property type="match status" value="2"/>
</dbReference>
<sequence length="549" mass="54669">MGFQQGLSGLNAAAKNLDAIGNNVANAGTVGFKTSQVQFADVYAASLSGGGAGQVGLGTKTTSVAQQFTQGNISSSNNPLDVAINGGGFFRLDTNGTISYSRNGQFQLNKDGYVVSSTGAKVTGYGVDPTSGNIVATNPAPVNLPTADLPPQATGGSASAAGAKVGVNLDSREIPATGTFNPLDPTSYNKSTSMTVYDTLGNPHVLSLYFTKSAVTPSTWSLNANVDGTASNVPANYAAVSANTTALGTGGAVGVDTRAGAVQGLWAVGSPPYVAATNAIAAAAAATTAVTNMGAAPSTAALINAAVAAAKTSAAAMAAMNAAVIASPPAGAAQIAEAASTLVANTAAQTAVAGVTTPGATLSATQLAFDTSGKLTTTMPLSVSLDLAGISTALGSVNSAAAPLVFNLDFTGTSQYGSPFGVNALTQDGFSSGRLNGFNIGSDGIIQGRYSNGQSRSLGQIVLANFTNPNGLKPLGNNQWAETPDSNQPLIGTPGSGSLGVMQSGAVEESNVDLTAELVNMITAQRFYQANAQTIKTQDSIMQTIVNLR</sequence>
<evidence type="ECO:0000256" key="3">
    <source>
        <dbReference type="ARBA" id="ARBA00019015"/>
    </source>
</evidence>
<evidence type="ECO:0000259" key="7">
    <source>
        <dbReference type="Pfam" id="PF06429"/>
    </source>
</evidence>
<evidence type="ECO:0000259" key="8">
    <source>
        <dbReference type="Pfam" id="PF07559"/>
    </source>
</evidence>
<evidence type="ECO:0000256" key="5">
    <source>
        <dbReference type="RuleBase" id="RU362116"/>
    </source>
</evidence>
<dbReference type="InterPro" id="IPR001444">
    <property type="entry name" value="Flag_bb_rod_N"/>
</dbReference>
<dbReference type="Proteomes" id="UP000015559">
    <property type="component" value="Chromosome"/>
</dbReference>
<dbReference type="Pfam" id="PF22692">
    <property type="entry name" value="LlgE_F_G_D1"/>
    <property type="match status" value="1"/>
</dbReference>
<dbReference type="InterPro" id="IPR010930">
    <property type="entry name" value="Flg_bb/hook_C_dom"/>
</dbReference>
<dbReference type="Pfam" id="PF00460">
    <property type="entry name" value="Flg_bb_rod"/>
    <property type="match status" value="1"/>
</dbReference>